<dbReference type="RefSeq" id="WP_275088610.1">
    <property type="nucleotide sequence ID" value="NZ_CP119078.1"/>
</dbReference>
<evidence type="ECO:0008006" key="5">
    <source>
        <dbReference type="Google" id="ProtNLM"/>
    </source>
</evidence>
<dbReference type="Proteomes" id="UP001222087">
    <property type="component" value="Chromosome"/>
</dbReference>
<evidence type="ECO:0000313" key="3">
    <source>
        <dbReference type="EMBL" id="WED42794.1"/>
    </source>
</evidence>
<keyword evidence="4" id="KW-1185">Reference proteome</keyword>
<name>A0ABY8AQS9_9GAMM</name>
<dbReference type="EMBL" id="CP119078">
    <property type="protein sequence ID" value="WED42794.1"/>
    <property type="molecule type" value="Genomic_DNA"/>
</dbReference>
<feature type="transmembrane region" description="Helical" evidence="2">
    <location>
        <begin position="599"/>
        <end position="622"/>
    </location>
</feature>
<sequence length="724" mass="81391">MAAGKKSVNHTSTLLDLADTLYQAARKGTKTTFDSYATLDLQRLQIASLSGYYSAQLNSLNPAIFLFLTEGQKVQIEKQLIFTLYLYAAQARLDEAEARTKNLAASLQGINLCLKRLAELKRLKIQKQQDEKEAQLAEKIFDSEKYLKLLGLTILAPWLTSRMMEFISNGNALVDTENESDLVETGEVAIKESEQGGSTQGRKSTLMIEWMSAVNGRRLYWVWGGGMLASALELLAFEGSLSPEQIERAQKGLGAPSPVTGYMSWILYYTRFGINLILLLKHTINCSWWMSEEEAQIPAWERFKTQLSQRKFALLNDAIWATANMVCFFWLNGGGSLGYAGNVVTAVLLLMDLGVSIWAFVEESTRHNKEMKAFNKKKEALKEEFDKLTGLIEGRESTLEKLKAKIDDKDEAVISMQQELLNFKKRKLELEAELKHLNKTIKQSEMEWKYKKYGLINSMAYSAGLLFAFCLFCCFFFTPAAPIVALSLVVAGAALCFTLTILYAAVNGGLEIAKTKESIRETRADCKDLMILFAQTEDENMRKQLYLEMKSLMADSQYHEEMWKFQAVKLTRSIFVDAFFPALVFVSLVFMPMGMTALAAGFAIAGVIAAGLAIAAISHAILSRYEPQRVGVKNLSEFDEQKFNEEFEKFALKFDDDFPEAKTNKDFVISDSRFLEFFAEPKVEAPKKTFFSSNKGYVQVPESSVTAVETDLTNEALNITNTTK</sequence>
<evidence type="ECO:0000313" key="4">
    <source>
        <dbReference type="Proteomes" id="UP001222087"/>
    </source>
</evidence>
<keyword evidence="2" id="KW-0812">Transmembrane</keyword>
<keyword evidence="2" id="KW-1133">Transmembrane helix</keyword>
<protein>
    <recommendedName>
        <fullName evidence="5">Coiled-coil protein</fullName>
    </recommendedName>
</protein>
<feature type="transmembrane region" description="Helical" evidence="2">
    <location>
        <begin position="484"/>
        <end position="506"/>
    </location>
</feature>
<feature type="transmembrane region" description="Helical" evidence="2">
    <location>
        <begin position="337"/>
        <end position="361"/>
    </location>
</feature>
<feature type="transmembrane region" description="Helical" evidence="2">
    <location>
        <begin position="312"/>
        <end position="331"/>
    </location>
</feature>
<keyword evidence="1" id="KW-0175">Coiled coil</keyword>
<evidence type="ECO:0000256" key="2">
    <source>
        <dbReference type="SAM" id="Phobius"/>
    </source>
</evidence>
<feature type="transmembrane region" description="Helical" evidence="2">
    <location>
        <begin position="262"/>
        <end position="280"/>
    </location>
</feature>
<proteinExistence type="predicted"/>
<feature type="transmembrane region" description="Helical" evidence="2">
    <location>
        <begin position="219"/>
        <end position="237"/>
    </location>
</feature>
<gene>
    <name evidence="3" type="ORF">PXX05_12955</name>
</gene>
<accession>A0ABY8AQS9</accession>
<feature type="coiled-coil region" evidence="1">
    <location>
        <begin position="364"/>
        <end position="447"/>
    </location>
</feature>
<evidence type="ECO:0000256" key="1">
    <source>
        <dbReference type="SAM" id="Coils"/>
    </source>
</evidence>
<keyword evidence="2" id="KW-0472">Membrane</keyword>
<feature type="transmembrane region" description="Helical" evidence="2">
    <location>
        <begin position="459"/>
        <end position="478"/>
    </location>
</feature>
<organism evidence="3 4">
    <name type="scientific">Legionella cardiaca</name>
    <dbReference type="NCBI Taxonomy" id="1071983"/>
    <lineage>
        <taxon>Bacteria</taxon>
        <taxon>Pseudomonadati</taxon>
        <taxon>Pseudomonadota</taxon>
        <taxon>Gammaproteobacteria</taxon>
        <taxon>Legionellales</taxon>
        <taxon>Legionellaceae</taxon>
        <taxon>Legionella</taxon>
    </lineage>
</organism>
<reference evidence="3 4" key="1">
    <citation type="submission" date="2023-02" db="EMBL/GenBank/DDBJ databases">
        <title>Genome Sequence of L. cardiaca H63T.</title>
        <authorList>
            <person name="Lopez A.E."/>
            <person name="Cianciotto N.P."/>
        </authorList>
    </citation>
    <scope>NUCLEOTIDE SEQUENCE [LARGE SCALE GENOMIC DNA]</scope>
    <source>
        <strain evidence="3 4">H63</strain>
    </source>
</reference>
<feature type="transmembrane region" description="Helical" evidence="2">
    <location>
        <begin position="574"/>
        <end position="593"/>
    </location>
</feature>